<dbReference type="InterPro" id="IPR004031">
    <property type="entry name" value="PMP22/EMP/MP20/Claudin"/>
</dbReference>
<organism evidence="12 13">
    <name type="scientific">Cirrhinus molitorella</name>
    <name type="common">mud carp</name>
    <dbReference type="NCBI Taxonomy" id="172907"/>
    <lineage>
        <taxon>Eukaryota</taxon>
        <taxon>Metazoa</taxon>
        <taxon>Chordata</taxon>
        <taxon>Craniata</taxon>
        <taxon>Vertebrata</taxon>
        <taxon>Euteleostomi</taxon>
        <taxon>Actinopterygii</taxon>
        <taxon>Neopterygii</taxon>
        <taxon>Teleostei</taxon>
        <taxon>Ostariophysi</taxon>
        <taxon>Cypriniformes</taxon>
        <taxon>Cyprinidae</taxon>
        <taxon>Labeoninae</taxon>
        <taxon>Labeonini</taxon>
        <taxon>Cirrhinus</taxon>
    </lineage>
</organism>
<dbReference type="Gene3D" id="1.20.140.150">
    <property type="match status" value="1"/>
</dbReference>
<evidence type="ECO:0000256" key="7">
    <source>
        <dbReference type="ARBA" id="ARBA00022949"/>
    </source>
</evidence>
<keyword evidence="5" id="KW-0597">Phosphoprotein</keyword>
<dbReference type="PROSITE" id="PS01346">
    <property type="entry name" value="CLAUDIN"/>
    <property type="match status" value="1"/>
</dbReference>
<keyword evidence="3 11" id="KW-0796">Tight junction</keyword>
<dbReference type="PRINTS" id="PR01077">
    <property type="entry name" value="CLAUDIN"/>
</dbReference>
<sequence length="250" mass="27529">MIRVNDFIFLAESKGDHFLCQRGEAAVWTTKLFRMSHSCRLLCGFLMSCIGWTGIIIATSTNDWVVTCKYGMHTCRKMDELETKGLWTECVISTALYHCISLNQILDIPAYIQTSRALMVSASLLGLPALALVLLAMPCVKLSQETEDTKHRRAVLGGLLILFISLCGLVSTVWFPIGVLHEDGLMSFGFSLYAGWVGSALCFFGSSVMICCSRGDGPSLNPENRYYYSKHSGVTNSNPPINSHAKSAHV</sequence>
<evidence type="ECO:0000313" key="12">
    <source>
        <dbReference type="EMBL" id="KAL1248534.1"/>
    </source>
</evidence>
<dbReference type="Proteomes" id="UP001558613">
    <property type="component" value="Unassembled WGS sequence"/>
</dbReference>
<feature type="transmembrane region" description="Helical" evidence="11">
    <location>
        <begin position="41"/>
        <end position="60"/>
    </location>
</feature>
<gene>
    <name evidence="12" type="ORF">QQF64_021852</name>
</gene>
<evidence type="ECO:0000313" key="13">
    <source>
        <dbReference type="Proteomes" id="UP001558613"/>
    </source>
</evidence>
<keyword evidence="4 11" id="KW-1003">Cell membrane</keyword>
<protein>
    <recommendedName>
        <fullName evidence="11">Claudin</fullName>
    </recommendedName>
</protein>
<dbReference type="InterPro" id="IPR017974">
    <property type="entry name" value="Claudin_CS"/>
</dbReference>
<dbReference type="InterPro" id="IPR003555">
    <property type="entry name" value="Claudin11"/>
</dbReference>
<keyword evidence="6 11" id="KW-0812">Transmembrane</keyword>
<evidence type="ECO:0000256" key="8">
    <source>
        <dbReference type="ARBA" id="ARBA00022989"/>
    </source>
</evidence>
<comment type="subcellular location">
    <subcellularLocation>
        <location evidence="11">Cell junction</location>
        <location evidence="11">Tight junction</location>
    </subcellularLocation>
    <subcellularLocation>
        <location evidence="11">Cell membrane</location>
        <topology evidence="11">Multi-pass membrane protein</topology>
    </subcellularLocation>
</comment>
<comment type="similarity">
    <text evidence="2 11">Belongs to the claudin family.</text>
</comment>
<evidence type="ECO:0000256" key="9">
    <source>
        <dbReference type="ARBA" id="ARBA00023136"/>
    </source>
</evidence>
<feature type="transmembrane region" description="Helical" evidence="11">
    <location>
        <begin position="117"/>
        <end position="142"/>
    </location>
</feature>
<keyword evidence="7 11" id="KW-0965">Cell junction</keyword>
<comment type="caution">
    <text evidence="12">The sequence shown here is derived from an EMBL/GenBank/DDBJ whole genome shotgun (WGS) entry which is preliminary data.</text>
</comment>
<evidence type="ECO:0000256" key="10">
    <source>
        <dbReference type="ARBA" id="ARBA00046524"/>
    </source>
</evidence>
<dbReference type="PANTHER" id="PTHR12002">
    <property type="entry name" value="CLAUDIN"/>
    <property type="match status" value="1"/>
</dbReference>
<evidence type="ECO:0000256" key="1">
    <source>
        <dbReference type="ARBA" id="ARBA00002246"/>
    </source>
</evidence>
<dbReference type="EMBL" id="JAYMGO010000024">
    <property type="protein sequence ID" value="KAL1248534.1"/>
    <property type="molecule type" value="Genomic_DNA"/>
</dbReference>
<keyword evidence="9 11" id="KW-0472">Membrane</keyword>
<evidence type="ECO:0000256" key="3">
    <source>
        <dbReference type="ARBA" id="ARBA00022427"/>
    </source>
</evidence>
<feature type="transmembrane region" description="Helical" evidence="11">
    <location>
        <begin position="154"/>
        <end position="177"/>
    </location>
</feature>
<accession>A0ABR3LA01</accession>
<dbReference type="InterPro" id="IPR006187">
    <property type="entry name" value="Claudin"/>
</dbReference>
<keyword evidence="8 11" id="KW-1133">Transmembrane helix</keyword>
<comment type="function">
    <text evidence="1">Plays a major role in tight junction-specific obliteration of the intercellular space, through calcium-independent cell-adhesion activity.</text>
</comment>
<keyword evidence="13" id="KW-1185">Reference proteome</keyword>
<feature type="transmembrane region" description="Helical" evidence="11">
    <location>
        <begin position="189"/>
        <end position="212"/>
    </location>
</feature>
<evidence type="ECO:0000256" key="4">
    <source>
        <dbReference type="ARBA" id="ARBA00022475"/>
    </source>
</evidence>
<comment type="subunit">
    <text evidence="10">Interacts with tetraspanin-3/TSPAN3. Interacts with OCLN.</text>
</comment>
<evidence type="ECO:0000256" key="2">
    <source>
        <dbReference type="ARBA" id="ARBA00008295"/>
    </source>
</evidence>
<evidence type="ECO:0000256" key="6">
    <source>
        <dbReference type="ARBA" id="ARBA00022692"/>
    </source>
</evidence>
<proteinExistence type="inferred from homology"/>
<evidence type="ECO:0000256" key="5">
    <source>
        <dbReference type="ARBA" id="ARBA00022553"/>
    </source>
</evidence>
<dbReference type="Pfam" id="PF00822">
    <property type="entry name" value="PMP22_Claudin"/>
    <property type="match status" value="1"/>
</dbReference>
<evidence type="ECO:0000256" key="11">
    <source>
        <dbReference type="RuleBase" id="RU060637"/>
    </source>
</evidence>
<comment type="function">
    <text evidence="11">Claudins function as major constituents of the tight junction complexes that regulate the permeability of epithelia.</text>
</comment>
<dbReference type="PRINTS" id="PR01384">
    <property type="entry name" value="CLAUDIN11"/>
</dbReference>
<name>A0ABR3LA01_9TELE</name>
<reference evidence="12 13" key="1">
    <citation type="submission" date="2023-09" db="EMBL/GenBank/DDBJ databases">
        <authorList>
            <person name="Wang M."/>
        </authorList>
    </citation>
    <scope>NUCLEOTIDE SEQUENCE [LARGE SCALE GENOMIC DNA]</scope>
    <source>
        <strain evidence="12">GT-2023</strain>
        <tissue evidence="12">Liver</tissue>
    </source>
</reference>